<dbReference type="OrthoDB" id="7946528at2"/>
<dbReference type="Proteomes" id="UP000265768">
    <property type="component" value="Unassembled WGS sequence"/>
</dbReference>
<dbReference type="RefSeq" id="WP_119925251.1">
    <property type="nucleotide sequence ID" value="NZ_QZEY01000002.1"/>
</dbReference>
<proteinExistence type="predicted"/>
<keyword evidence="2" id="KW-1185">Reference proteome</keyword>
<dbReference type="AlphaFoldDB" id="A0A3A4BGT3"/>
<protein>
    <submittedName>
        <fullName evidence="1">Uncharacterized protein</fullName>
    </submittedName>
</protein>
<gene>
    <name evidence="1" type="ORF">D5H75_05300</name>
</gene>
<dbReference type="EMBL" id="QZEY01000002">
    <property type="protein sequence ID" value="RJL33952.1"/>
    <property type="molecule type" value="Genomic_DNA"/>
</dbReference>
<reference evidence="1 2" key="1">
    <citation type="submission" date="2018-09" db="EMBL/GenBank/DDBJ databases">
        <title>YIM 75507 draft genome.</title>
        <authorList>
            <person name="Tang S."/>
            <person name="Feng Y."/>
        </authorList>
    </citation>
    <scope>NUCLEOTIDE SEQUENCE [LARGE SCALE GENOMIC DNA]</scope>
    <source>
        <strain evidence="1 2">YIM 75507</strain>
    </source>
</reference>
<evidence type="ECO:0000313" key="1">
    <source>
        <dbReference type="EMBL" id="RJL33952.1"/>
    </source>
</evidence>
<comment type="caution">
    <text evidence="1">The sequence shown here is derived from an EMBL/GenBank/DDBJ whole genome shotgun (WGS) entry which is preliminary data.</text>
</comment>
<name>A0A3A4BGT3_9ACTN</name>
<organism evidence="1 2">
    <name type="scientific">Bailinhaonella thermotolerans</name>
    <dbReference type="NCBI Taxonomy" id="1070861"/>
    <lineage>
        <taxon>Bacteria</taxon>
        <taxon>Bacillati</taxon>
        <taxon>Actinomycetota</taxon>
        <taxon>Actinomycetes</taxon>
        <taxon>Streptosporangiales</taxon>
        <taxon>Streptosporangiaceae</taxon>
        <taxon>Bailinhaonella</taxon>
    </lineage>
</organism>
<accession>A0A3A4BGT3</accession>
<evidence type="ECO:0000313" key="2">
    <source>
        <dbReference type="Proteomes" id="UP000265768"/>
    </source>
</evidence>
<sequence>MGIEELLRRQEELRAEAEAVFEGLGLAERLAPFGEVVRVGSAALGLMVWRDLDLTVVCPELDVAAVARAGAAIAAHPWTRRVDFRNDTGEWNTDPAYPDGIYLGVGCRGPAGEEWRLDIWFVDEPERQPDLAHVRELPPRLTPEARAAILLIKDEWARRPEYGQAVRSVDVYTAVLDHGVRTPAGFERWLRDRPPAGG</sequence>